<comment type="caution">
    <text evidence="9">The sequence shown here is derived from an EMBL/GenBank/DDBJ whole genome shotgun (WGS) entry which is preliminary data.</text>
</comment>
<dbReference type="InterPro" id="IPR036412">
    <property type="entry name" value="HAD-like_sf"/>
</dbReference>
<keyword evidence="8" id="KW-0460">Magnesium</keyword>
<dbReference type="Gene3D" id="3.40.50.1000">
    <property type="entry name" value="HAD superfamily/HAD-like"/>
    <property type="match status" value="2"/>
</dbReference>
<evidence type="ECO:0000256" key="8">
    <source>
        <dbReference type="PIRSR" id="PIRSR000915-3"/>
    </source>
</evidence>
<evidence type="ECO:0000313" key="10">
    <source>
        <dbReference type="Proteomes" id="UP001151518"/>
    </source>
</evidence>
<dbReference type="Pfam" id="PF13242">
    <property type="entry name" value="Hydrolase_like"/>
    <property type="match status" value="1"/>
</dbReference>
<reference evidence="9" key="1">
    <citation type="submission" date="2022-07" db="EMBL/GenBank/DDBJ databases">
        <title>Phylogenomic reconstructions and comparative analyses of Kickxellomycotina fungi.</title>
        <authorList>
            <person name="Reynolds N.K."/>
            <person name="Stajich J.E."/>
            <person name="Barry K."/>
            <person name="Grigoriev I.V."/>
            <person name="Crous P."/>
            <person name="Smith M.E."/>
        </authorList>
    </citation>
    <scope>NUCLEOTIDE SEQUENCE</scope>
    <source>
        <strain evidence="9">NRRL 3115</strain>
    </source>
</reference>
<dbReference type="GO" id="GO:0004035">
    <property type="term" value="F:alkaline phosphatase activity"/>
    <property type="evidence" value="ECO:0007669"/>
    <property type="project" value="TreeGrafter"/>
</dbReference>
<evidence type="ECO:0000256" key="7">
    <source>
        <dbReference type="PIRSR" id="PIRSR000915-2"/>
    </source>
</evidence>
<feature type="active site" description="Proton donor" evidence="6">
    <location>
        <position position="27"/>
    </location>
</feature>
<dbReference type="EMBL" id="JANBTW010000047">
    <property type="protein sequence ID" value="KAJ2675525.1"/>
    <property type="molecule type" value="Genomic_DNA"/>
</dbReference>
<evidence type="ECO:0000313" key="9">
    <source>
        <dbReference type="EMBL" id="KAJ2675525.1"/>
    </source>
</evidence>
<gene>
    <name evidence="9" type="ORF">GGI25_003942</name>
</gene>
<dbReference type="InterPro" id="IPR023214">
    <property type="entry name" value="HAD_sf"/>
</dbReference>
<comment type="catalytic activity">
    <reaction evidence="2 5">
        <text>4-nitrophenyl phosphate + H2O = 4-nitrophenol + phosphate + H(+)</text>
        <dbReference type="Rhea" id="RHEA:21664"/>
        <dbReference type="ChEBI" id="CHEBI:15377"/>
        <dbReference type="ChEBI" id="CHEBI:15378"/>
        <dbReference type="ChEBI" id="CHEBI:43474"/>
        <dbReference type="ChEBI" id="CHEBI:57917"/>
        <dbReference type="ChEBI" id="CHEBI:61146"/>
        <dbReference type="EC" id="3.1.3.41"/>
    </reaction>
</comment>
<dbReference type="FunFam" id="3.40.50.1000:FF:000039">
    <property type="entry name" value="Phosphoglycolate phosphatase"/>
    <property type="match status" value="1"/>
</dbReference>
<dbReference type="GO" id="GO:0005737">
    <property type="term" value="C:cytoplasm"/>
    <property type="evidence" value="ECO:0007669"/>
    <property type="project" value="TreeGrafter"/>
</dbReference>
<dbReference type="SUPFAM" id="SSF56784">
    <property type="entry name" value="HAD-like"/>
    <property type="match status" value="1"/>
</dbReference>
<sequence length="296" mass="32286">MTPAKLEIREDFESLIERHDTFLFDCDGVIWSGSTVIDGVPAALDMLRRRGKRLIFVSNNSSTSRKDYVAKFSKLGIQASVEEIFSSAYATAVYLREVVGFSADKKVYVIGGSGIHRELEEVGIKTLGSDDVAPISVATLGDILPNPDIGAVVFGIDYELSYRKLACAHTHLTHDPDCLFIATNDDRTLPGGKYQYPGCGSLLSSLVHSTQRTPLVMGKPNQPMLDCVMQKFHLDPARTCMVGDRLDTDIRFGIKGGLSTLCVLTGVANEADVLSSSEPKATYYMSSFGDLSKLDQ</sequence>
<evidence type="ECO:0000256" key="5">
    <source>
        <dbReference type="PIRNR" id="PIRNR000915"/>
    </source>
</evidence>
<evidence type="ECO:0000256" key="2">
    <source>
        <dbReference type="ARBA" id="ARBA00050247"/>
    </source>
</evidence>
<dbReference type="Proteomes" id="UP001151518">
    <property type="component" value="Unassembled WGS sequence"/>
</dbReference>
<protein>
    <recommendedName>
        <fullName evidence="4 5">4-nitrophenylphosphatase</fullName>
        <shortName evidence="5">PNPPase</shortName>
        <ecNumber evidence="3 5">3.1.3.41</ecNumber>
    </recommendedName>
</protein>
<feature type="binding site" evidence="8">
    <location>
        <position position="27"/>
    </location>
    <ligand>
        <name>Mg(2+)</name>
        <dbReference type="ChEBI" id="CHEBI:18420"/>
    </ligand>
</feature>
<dbReference type="OrthoDB" id="413953at2759"/>
<dbReference type="GO" id="GO:0046872">
    <property type="term" value="F:metal ion binding"/>
    <property type="evidence" value="ECO:0007669"/>
    <property type="project" value="UniProtKB-KW"/>
</dbReference>
<keyword evidence="8" id="KW-0479">Metal-binding</keyword>
<dbReference type="InterPro" id="IPR006349">
    <property type="entry name" value="PGP_euk"/>
</dbReference>
<dbReference type="NCBIfam" id="TIGR01460">
    <property type="entry name" value="HAD-SF-IIA"/>
    <property type="match status" value="1"/>
</dbReference>
<feature type="active site" description="Nucleophile" evidence="6">
    <location>
        <position position="25"/>
    </location>
</feature>
<dbReference type="EC" id="3.1.3.41" evidence="3 5"/>
<feature type="binding site" evidence="8">
    <location>
        <position position="244"/>
    </location>
    <ligand>
        <name>Mg(2+)</name>
        <dbReference type="ChEBI" id="CHEBI:18420"/>
    </ligand>
</feature>
<evidence type="ECO:0000256" key="4">
    <source>
        <dbReference type="ARBA" id="ARBA00069197"/>
    </source>
</evidence>
<keyword evidence="1 5" id="KW-0378">Hydrolase</keyword>
<feature type="binding site" evidence="7">
    <location>
        <position position="219"/>
    </location>
    <ligand>
        <name>substrate</name>
    </ligand>
</feature>
<dbReference type="PANTHER" id="PTHR19288:SF46">
    <property type="entry name" value="HALOACID DEHALOGENASE-LIKE HYDROLASE DOMAIN-CONTAINING PROTEIN 2"/>
    <property type="match status" value="1"/>
</dbReference>
<dbReference type="GO" id="GO:0008967">
    <property type="term" value="F:phosphoglycolate phosphatase activity"/>
    <property type="evidence" value="ECO:0007669"/>
    <property type="project" value="TreeGrafter"/>
</dbReference>
<evidence type="ECO:0000256" key="3">
    <source>
        <dbReference type="ARBA" id="ARBA00066659"/>
    </source>
</evidence>
<dbReference type="Pfam" id="PF13344">
    <property type="entry name" value="Hydrolase_6"/>
    <property type="match status" value="1"/>
</dbReference>
<name>A0A9W8G5S2_9FUNG</name>
<dbReference type="AlphaFoldDB" id="A0A9W8G5S2"/>
<proteinExistence type="predicted"/>
<evidence type="ECO:0000256" key="6">
    <source>
        <dbReference type="PIRSR" id="PIRSR000915-1"/>
    </source>
</evidence>
<dbReference type="InterPro" id="IPR006357">
    <property type="entry name" value="HAD-SF_hydro_IIA"/>
</dbReference>
<accession>A0A9W8G5S2</accession>
<organism evidence="9 10">
    <name type="scientific">Coemansia spiralis</name>
    <dbReference type="NCBI Taxonomy" id="417178"/>
    <lineage>
        <taxon>Eukaryota</taxon>
        <taxon>Fungi</taxon>
        <taxon>Fungi incertae sedis</taxon>
        <taxon>Zoopagomycota</taxon>
        <taxon>Kickxellomycotina</taxon>
        <taxon>Kickxellomycetes</taxon>
        <taxon>Kickxellales</taxon>
        <taxon>Kickxellaceae</taxon>
        <taxon>Coemansia</taxon>
    </lineage>
</organism>
<feature type="binding site" evidence="7">
    <location>
        <begin position="58"/>
        <end position="60"/>
    </location>
    <ligand>
        <name>substrate</name>
    </ligand>
</feature>
<evidence type="ECO:0000256" key="1">
    <source>
        <dbReference type="ARBA" id="ARBA00022801"/>
    </source>
</evidence>
<comment type="cofactor">
    <cofactor evidence="8">
        <name>Mg(2+)</name>
        <dbReference type="ChEBI" id="CHEBI:18420"/>
    </cofactor>
    <text evidence="8">Divalent metal ions. Mg(2+) is the most effective.</text>
</comment>
<dbReference type="PANTHER" id="PTHR19288">
    <property type="entry name" value="4-NITROPHENYLPHOSPHATASE-RELATED"/>
    <property type="match status" value="1"/>
</dbReference>
<feature type="binding site" evidence="8">
    <location>
        <position position="25"/>
    </location>
    <ligand>
        <name>Mg(2+)</name>
        <dbReference type="ChEBI" id="CHEBI:18420"/>
    </ligand>
</feature>
<dbReference type="PIRSF" id="PIRSF000915">
    <property type="entry name" value="PGP-type_phosphatase"/>
    <property type="match status" value="1"/>
</dbReference>
<dbReference type="NCBIfam" id="TIGR01452">
    <property type="entry name" value="PGP_euk"/>
    <property type="match status" value="1"/>
</dbReference>